<dbReference type="PANTHER" id="PTHR43582:SF2">
    <property type="entry name" value="LINEARMYCIN RESISTANCE ATP-BINDING PROTEIN LNRL"/>
    <property type="match status" value="1"/>
</dbReference>
<comment type="caution">
    <text evidence="2">The sequence shown here is derived from an EMBL/GenBank/DDBJ whole genome shotgun (WGS) entry which is preliminary data.</text>
</comment>
<proteinExistence type="predicted"/>
<evidence type="ECO:0000313" key="2">
    <source>
        <dbReference type="EMBL" id="GIP18571.1"/>
    </source>
</evidence>
<dbReference type="SUPFAM" id="SSF52540">
    <property type="entry name" value="P-loop containing nucleoside triphosphate hydrolases"/>
    <property type="match status" value="1"/>
</dbReference>
<dbReference type="AlphaFoldDB" id="A0A919YU86"/>
<protein>
    <submittedName>
        <fullName evidence="2">ABC transporter ATP-binding protein YfiL</fullName>
    </submittedName>
</protein>
<sequence>MLGPNGAGKSTTIGMISGLIKPQSGSIMIGEVNMLQAPKQAQRYIGIVPQEIALYLKMTARENLMFWGRMYGLKGQQLKQRVAEVLQIIGLEDRANDKVGAYSGGMKRRVNIGAAILHEPQLLIMDEPTVGIDPQSRNHILQTVKQLNEQGMTIIYTSHYMEEVEYLCTRIGIIDHGKLLAEGSIEQLQQLVGNATTIHIHLEEAVEDEQDLLAKLVTLCEGRSFTIKESVITTLSNEPQTVLVRILPLLEAEHITISKIDIQKPNLETVFLHLTGRSLRD</sequence>
<gene>
    <name evidence="2" type="primary">yfiL</name>
    <name evidence="2" type="ORF">J40TS1_42130</name>
</gene>
<dbReference type="Gene3D" id="3.40.50.300">
    <property type="entry name" value="P-loop containing nucleotide triphosphate hydrolases"/>
    <property type="match status" value="1"/>
</dbReference>
<dbReference type="PROSITE" id="PS50893">
    <property type="entry name" value="ABC_TRANSPORTER_2"/>
    <property type="match status" value="1"/>
</dbReference>
<dbReference type="PANTHER" id="PTHR43582">
    <property type="entry name" value="LINEARMYCIN RESISTANCE ATP-BINDING PROTEIN LNRL"/>
    <property type="match status" value="1"/>
</dbReference>
<organism evidence="2 3">
    <name type="scientific">Paenibacillus montaniterrae</name>
    <dbReference type="NCBI Taxonomy" id="429341"/>
    <lineage>
        <taxon>Bacteria</taxon>
        <taxon>Bacillati</taxon>
        <taxon>Bacillota</taxon>
        <taxon>Bacilli</taxon>
        <taxon>Bacillales</taxon>
        <taxon>Paenibacillaceae</taxon>
        <taxon>Paenibacillus</taxon>
    </lineage>
</organism>
<accession>A0A919YU86</accession>
<dbReference type="InterPro" id="IPR027417">
    <property type="entry name" value="P-loop_NTPase"/>
</dbReference>
<keyword evidence="2" id="KW-0547">Nucleotide-binding</keyword>
<evidence type="ECO:0000259" key="1">
    <source>
        <dbReference type="PROSITE" id="PS50893"/>
    </source>
</evidence>
<dbReference type="InterPro" id="IPR003439">
    <property type="entry name" value="ABC_transporter-like_ATP-bd"/>
</dbReference>
<dbReference type="EMBL" id="BOSE01000009">
    <property type="protein sequence ID" value="GIP18571.1"/>
    <property type="molecule type" value="Genomic_DNA"/>
</dbReference>
<name>A0A919YU86_9BACL</name>
<reference evidence="2" key="1">
    <citation type="submission" date="2021-03" db="EMBL/GenBank/DDBJ databases">
        <title>Antimicrobial resistance genes in bacteria isolated from Japanese honey, and their potential for conferring macrolide and lincosamide resistance in the American foulbrood pathogen Paenibacillus larvae.</title>
        <authorList>
            <person name="Okamoto M."/>
            <person name="Kumagai M."/>
            <person name="Kanamori H."/>
            <person name="Takamatsu D."/>
        </authorList>
    </citation>
    <scope>NUCLEOTIDE SEQUENCE</scope>
    <source>
        <strain evidence="2">J40TS1</strain>
    </source>
</reference>
<keyword evidence="3" id="KW-1185">Reference proteome</keyword>
<dbReference type="Pfam" id="PF00005">
    <property type="entry name" value="ABC_tran"/>
    <property type="match status" value="1"/>
</dbReference>
<feature type="domain" description="ABC transporter" evidence="1">
    <location>
        <begin position="2"/>
        <end position="201"/>
    </location>
</feature>
<dbReference type="GO" id="GO:0016887">
    <property type="term" value="F:ATP hydrolysis activity"/>
    <property type="evidence" value="ECO:0007669"/>
    <property type="project" value="InterPro"/>
</dbReference>
<dbReference type="PROSITE" id="PS00211">
    <property type="entry name" value="ABC_TRANSPORTER_1"/>
    <property type="match status" value="1"/>
</dbReference>
<dbReference type="GO" id="GO:0005524">
    <property type="term" value="F:ATP binding"/>
    <property type="evidence" value="ECO:0007669"/>
    <property type="project" value="UniProtKB-KW"/>
</dbReference>
<dbReference type="InterPro" id="IPR017871">
    <property type="entry name" value="ABC_transporter-like_CS"/>
</dbReference>
<evidence type="ECO:0000313" key="3">
    <source>
        <dbReference type="Proteomes" id="UP000683139"/>
    </source>
</evidence>
<keyword evidence="2" id="KW-0067">ATP-binding</keyword>
<dbReference type="Proteomes" id="UP000683139">
    <property type="component" value="Unassembled WGS sequence"/>
</dbReference>